<keyword evidence="11 12" id="KW-0742">SOS response</keyword>
<dbReference type="PRINTS" id="PR00726">
    <property type="entry name" value="LEXASERPTASE"/>
</dbReference>
<dbReference type="Gene3D" id="2.10.109.10">
    <property type="entry name" value="Umud Fragment, subunit A"/>
    <property type="match status" value="1"/>
</dbReference>
<dbReference type="InterPro" id="IPR015927">
    <property type="entry name" value="Peptidase_S24_S26A/B/C"/>
</dbReference>
<dbReference type="InterPro" id="IPR036390">
    <property type="entry name" value="WH_DNA-bd_sf"/>
</dbReference>
<dbReference type="HAMAP" id="MF_00015">
    <property type="entry name" value="LexA"/>
    <property type="match status" value="1"/>
</dbReference>
<evidence type="ECO:0000256" key="10">
    <source>
        <dbReference type="ARBA" id="ARBA00023204"/>
    </source>
</evidence>
<dbReference type="Gene3D" id="1.10.10.10">
    <property type="entry name" value="Winged helix-like DNA-binding domain superfamily/Winged helix DNA-binding domain"/>
    <property type="match status" value="1"/>
</dbReference>
<dbReference type="GO" id="GO:0006281">
    <property type="term" value="P:DNA repair"/>
    <property type="evidence" value="ECO:0007669"/>
    <property type="project" value="UniProtKB-UniRule"/>
</dbReference>
<accession>L0EU74</accession>
<comment type="catalytic activity">
    <reaction evidence="12">
        <text>Hydrolysis of Ala-|-Gly bond in repressor LexA.</text>
        <dbReference type="EC" id="3.4.21.88"/>
    </reaction>
</comment>
<evidence type="ECO:0000256" key="1">
    <source>
        <dbReference type="ARBA" id="ARBA00007484"/>
    </source>
</evidence>
<comment type="similarity">
    <text evidence="1 12 13">Belongs to the peptidase S24 family.</text>
</comment>
<dbReference type="GO" id="GO:0009432">
    <property type="term" value="P:SOS response"/>
    <property type="evidence" value="ECO:0007669"/>
    <property type="project" value="UniProtKB-UniRule"/>
</dbReference>
<keyword evidence="8 12" id="KW-0238">DNA-binding</keyword>
<keyword evidence="7 12" id="KW-0805">Transcription regulation</keyword>
<dbReference type="EMBL" id="CP003789">
    <property type="protein sequence ID" value="AGA65089.1"/>
    <property type="molecule type" value="Genomic_DNA"/>
</dbReference>
<dbReference type="RefSeq" id="WP_015273514.1">
    <property type="nucleotide sequence ID" value="NC_019907.1"/>
</dbReference>
<keyword evidence="3 12" id="KW-0235">DNA replication</keyword>
<keyword evidence="17" id="KW-1185">Reference proteome</keyword>
<dbReference type="Pfam" id="PF01726">
    <property type="entry name" value="LexA_DNA_bind"/>
    <property type="match status" value="1"/>
</dbReference>
<dbReference type="InterPro" id="IPR050077">
    <property type="entry name" value="LexA_repressor"/>
</dbReference>
<dbReference type="MEROPS" id="S24.001"/>
<dbReference type="KEGG" id="lcc:B488_10970"/>
<keyword evidence="6 12" id="KW-0068">Autocatalytic cleavage</keyword>
<dbReference type="InterPro" id="IPR036388">
    <property type="entry name" value="WH-like_DNA-bd_sf"/>
</dbReference>
<dbReference type="CDD" id="cd06529">
    <property type="entry name" value="S24_LexA-like"/>
    <property type="match status" value="1"/>
</dbReference>
<gene>
    <name evidence="12" type="primary">lexA</name>
    <name evidence="16" type="ordered locus">B488_10970</name>
</gene>
<dbReference type="HOGENOM" id="CLU_066192_45_2_5"/>
<feature type="domain" description="LexA repressor DNA-binding" evidence="15">
    <location>
        <begin position="2"/>
        <end position="63"/>
    </location>
</feature>
<evidence type="ECO:0000256" key="5">
    <source>
        <dbReference type="ARBA" id="ARBA00022801"/>
    </source>
</evidence>
<dbReference type="PANTHER" id="PTHR33516:SF2">
    <property type="entry name" value="LEXA REPRESSOR-RELATED"/>
    <property type="match status" value="1"/>
</dbReference>
<evidence type="ECO:0000259" key="14">
    <source>
        <dbReference type="Pfam" id="PF00717"/>
    </source>
</evidence>
<feature type="DNA-binding region" description="H-T-H motif" evidence="12">
    <location>
        <begin position="26"/>
        <end position="46"/>
    </location>
</feature>
<dbReference type="InterPro" id="IPR006199">
    <property type="entry name" value="LexA_DNA-bd_dom"/>
</dbReference>
<feature type="active site" description="For autocatalytic cleavage activity" evidence="12">
    <location>
        <position position="146"/>
    </location>
</feature>
<dbReference type="GO" id="GO:0006260">
    <property type="term" value="P:DNA replication"/>
    <property type="evidence" value="ECO:0007669"/>
    <property type="project" value="UniProtKB-UniRule"/>
</dbReference>
<evidence type="ECO:0000256" key="7">
    <source>
        <dbReference type="ARBA" id="ARBA00023015"/>
    </source>
</evidence>
<dbReference type="SUPFAM" id="SSF46785">
    <property type="entry name" value="Winged helix' DNA-binding domain"/>
    <property type="match status" value="1"/>
</dbReference>
<dbReference type="Proteomes" id="UP000010799">
    <property type="component" value="Chromosome"/>
</dbReference>
<dbReference type="InterPro" id="IPR039418">
    <property type="entry name" value="LexA-like"/>
</dbReference>
<dbReference type="EC" id="3.4.21.88" evidence="12"/>
<name>L0EU74_LIBCB</name>
<dbReference type="AlphaFoldDB" id="L0EU74"/>
<keyword evidence="16" id="KW-0645">Protease</keyword>
<keyword evidence="5 12" id="KW-0378">Hydrolase</keyword>
<organism evidence="16 17">
    <name type="scientific">Liberibacter crescens (strain BT-1)</name>
    <dbReference type="NCBI Taxonomy" id="1215343"/>
    <lineage>
        <taxon>Bacteria</taxon>
        <taxon>Pseudomonadati</taxon>
        <taxon>Pseudomonadota</taxon>
        <taxon>Alphaproteobacteria</taxon>
        <taxon>Hyphomicrobiales</taxon>
        <taxon>Rhizobiaceae</taxon>
        <taxon>Liberibacter</taxon>
    </lineage>
</organism>
<evidence type="ECO:0000313" key="16">
    <source>
        <dbReference type="EMBL" id="AGA65089.1"/>
    </source>
</evidence>
<dbReference type="eggNOG" id="COG1974">
    <property type="taxonomic scope" value="Bacteria"/>
</dbReference>
<evidence type="ECO:0000256" key="8">
    <source>
        <dbReference type="ARBA" id="ARBA00023125"/>
    </source>
</evidence>
<dbReference type="STRING" id="1215343.B488_10970"/>
<dbReference type="InterPro" id="IPR006200">
    <property type="entry name" value="LexA"/>
</dbReference>
<dbReference type="GO" id="GO:0006508">
    <property type="term" value="P:proteolysis"/>
    <property type="evidence" value="ECO:0007669"/>
    <property type="project" value="UniProtKB-KW"/>
</dbReference>
<dbReference type="NCBIfam" id="TIGR00498">
    <property type="entry name" value="lexA"/>
    <property type="match status" value="1"/>
</dbReference>
<keyword evidence="2 12" id="KW-0678">Repressor</keyword>
<evidence type="ECO:0000256" key="11">
    <source>
        <dbReference type="ARBA" id="ARBA00023236"/>
    </source>
</evidence>
<evidence type="ECO:0000256" key="6">
    <source>
        <dbReference type="ARBA" id="ARBA00022813"/>
    </source>
</evidence>
<evidence type="ECO:0000259" key="15">
    <source>
        <dbReference type="Pfam" id="PF01726"/>
    </source>
</evidence>
<dbReference type="Pfam" id="PF00717">
    <property type="entry name" value="Peptidase_S24"/>
    <property type="match status" value="1"/>
</dbReference>
<evidence type="ECO:0000256" key="2">
    <source>
        <dbReference type="ARBA" id="ARBA00022491"/>
    </source>
</evidence>
<dbReference type="GO" id="GO:0003677">
    <property type="term" value="F:DNA binding"/>
    <property type="evidence" value="ECO:0007669"/>
    <property type="project" value="UniProtKB-UniRule"/>
</dbReference>
<dbReference type="PATRIC" id="fig|1215343.11.peg.1129"/>
<comment type="caution">
    <text evidence="12">Lacks conserved residue(s) required for the propagation of feature annotation.</text>
</comment>
<proteinExistence type="inferred from homology"/>
<keyword evidence="10 12" id="KW-0234">DNA repair</keyword>
<evidence type="ECO:0000256" key="3">
    <source>
        <dbReference type="ARBA" id="ARBA00022705"/>
    </source>
</evidence>
<dbReference type="GO" id="GO:0045892">
    <property type="term" value="P:negative regulation of DNA-templated transcription"/>
    <property type="evidence" value="ECO:0007669"/>
    <property type="project" value="UniProtKB-UniRule"/>
</dbReference>
<evidence type="ECO:0000256" key="12">
    <source>
        <dbReference type="HAMAP-Rule" id="MF_00015"/>
    </source>
</evidence>
<keyword evidence="4 12" id="KW-0227">DNA damage</keyword>
<dbReference type="GO" id="GO:0004252">
    <property type="term" value="F:serine-type endopeptidase activity"/>
    <property type="evidence" value="ECO:0007669"/>
    <property type="project" value="UniProtKB-UniRule"/>
</dbReference>
<evidence type="ECO:0000256" key="9">
    <source>
        <dbReference type="ARBA" id="ARBA00023163"/>
    </source>
</evidence>
<evidence type="ECO:0000256" key="4">
    <source>
        <dbReference type="ARBA" id="ARBA00022763"/>
    </source>
</evidence>
<evidence type="ECO:0000256" key="13">
    <source>
        <dbReference type="RuleBase" id="RU003991"/>
    </source>
</evidence>
<comment type="subunit">
    <text evidence="12">Homodimer.</text>
</comment>
<sequence length="225" mass="25254">MLTRKQQELLLFIHGRIRQTGVSPSFDEMKDALRLVSKASIHRLIIALEERGFIRRLPKRARALEILRLPDDLMSNTKVGNNFSYHSAEGLSRKQNMGFSSVPFMGHIAAEVPISNIQNNTHEIMIPINMFQILGNHYALEVEGDSMNGVGILDSDTVIICSCETANSGDVVVALLNEEKATLRRFRRKGDSIALEAANPAYKTRIFPPKNVKIQGKLVGLIRRY</sequence>
<comment type="function">
    <text evidence="12">Represses a number of genes involved in the response to DNA damage (SOS response), including recA and lexA. In the presence of single-stranded DNA, RecA interacts with LexA causing an autocatalytic cleavage which disrupts the DNA-binding part of LexA, leading to derepression of the SOS regulon and eventually DNA repair.</text>
</comment>
<protein>
    <recommendedName>
        <fullName evidence="12">LexA repressor</fullName>
        <ecNumber evidence="12">3.4.21.88</ecNumber>
    </recommendedName>
</protein>
<evidence type="ECO:0000313" key="17">
    <source>
        <dbReference type="Proteomes" id="UP000010799"/>
    </source>
</evidence>
<reference evidence="16 17" key="1">
    <citation type="journal article" date="2012" name="Stand. Genomic Sci.">
        <title>Complete genome sequence of Liberibacter crescens BT-1.</title>
        <authorList>
            <person name="Leonard M.T."/>
            <person name="Fagen J.R."/>
            <person name="Davis-Richardson A.G."/>
            <person name="Davis M.J."/>
            <person name="Triplett E.W."/>
        </authorList>
    </citation>
    <scope>NUCLEOTIDE SEQUENCE [LARGE SCALE GENOMIC DNA]</scope>
    <source>
        <strain evidence="16 17">BT-1</strain>
    </source>
</reference>
<dbReference type="PANTHER" id="PTHR33516">
    <property type="entry name" value="LEXA REPRESSOR"/>
    <property type="match status" value="1"/>
</dbReference>
<keyword evidence="9 12" id="KW-0804">Transcription</keyword>
<feature type="domain" description="Peptidase S24/S26A/S26B/S26C" evidence="14">
    <location>
        <begin position="103"/>
        <end position="219"/>
    </location>
</feature>
<dbReference type="SUPFAM" id="SSF51306">
    <property type="entry name" value="LexA/Signal peptidase"/>
    <property type="match status" value="1"/>
</dbReference>
<dbReference type="InterPro" id="IPR006197">
    <property type="entry name" value="Peptidase_S24_LexA"/>
</dbReference>
<dbReference type="InterPro" id="IPR036286">
    <property type="entry name" value="LexA/Signal_pep-like_sf"/>
</dbReference>